<sequence>MYIRNSGKIVIVLFGDSRIIVTFAPIKPSLFVIFFYN</sequence>
<dbReference type="EMBL" id="BK015320">
    <property type="protein sequence ID" value="DAE01195.1"/>
    <property type="molecule type" value="Genomic_DNA"/>
</dbReference>
<evidence type="ECO:0000313" key="1">
    <source>
        <dbReference type="EMBL" id="DAE01195.1"/>
    </source>
</evidence>
<accession>A0A8S5P418</accession>
<protein>
    <submittedName>
        <fullName evidence="1">Uncharacterized protein</fullName>
    </submittedName>
</protein>
<proteinExistence type="predicted"/>
<name>A0A8S5P418_9CAUD</name>
<organism evidence="1">
    <name type="scientific">Siphoviridae sp. ctZE52</name>
    <dbReference type="NCBI Taxonomy" id="2825557"/>
    <lineage>
        <taxon>Viruses</taxon>
        <taxon>Duplodnaviria</taxon>
        <taxon>Heunggongvirae</taxon>
        <taxon>Uroviricota</taxon>
        <taxon>Caudoviricetes</taxon>
    </lineage>
</organism>
<reference evidence="1" key="1">
    <citation type="journal article" date="2021" name="Proc. Natl. Acad. Sci. U.S.A.">
        <title>A Catalog of Tens of Thousands of Viruses from Human Metagenomes Reveals Hidden Associations with Chronic Diseases.</title>
        <authorList>
            <person name="Tisza M.J."/>
            <person name="Buck C.B."/>
        </authorList>
    </citation>
    <scope>NUCLEOTIDE SEQUENCE</scope>
    <source>
        <strain evidence="1">CtZE52</strain>
    </source>
</reference>